<dbReference type="EMBL" id="GBXM01054593">
    <property type="protein sequence ID" value="JAH53984.1"/>
    <property type="molecule type" value="Transcribed_RNA"/>
</dbReference>
<evidence type="ECO:0000313" key="2">
    <source>
        <dbReference type="EMBL" id="JAH53984.1"/>
    </source>
</evidence>
<evidence type="ECO:0000256" key="1">
    <source>
        <dbReference type="SAM" id="Phobius"/>
    </source>
</evidence>
<keyword evidence="1" id="KW-0472">Membrane</keyword>
<reference evidence="2" key="2">
    <citation type="journal article" date="2015" name="Fish Shellfish Immunol.">
        <title>Early steps in the European eel (Anguilla anguilla)-Vibrio vulnificus interaction in the gills: Role of the RtxA13 toxin.</title>
        <authorList>
            <person name="Callol A."/>
            <person name="Pajuelo D."/>
            <person name="Ebbesson L."/>
            <person name="Teles M."/>
            <person name="MacKenzie S."/>
            <person name="Amaro C."/>
        </authorList>
    </citation>
    <scope>NUCLEOTIDE SEQUENCE</scope>
</reference>
<feature type="transmembrane region" description="Helical" evidence="1">
    <location>
        <begin position="21"/>
        <end position="53"/>
    </location>
</feature>
<organism evidence="2">
    <name type="scientific">Anguilla anguilla</name>
    <name type="common">European freshwater eel</name>
    <name type="synonym">Muraena anguilla</name>
    <dbReference type="NCBI Taxonomy" id="7936"/>
    <lineage>
        <taxon>Eukaryota</taxon>
        <taxon>Metazoa</taxon>
        <taxon>Chordata</taxon>
        <taxon>Craniata</taxon>
        <taxon>Vertebrata</taxon>
        <taxon>Euteleostomi</taxon>
        <taxon>Actinopterygii</taxon>
        <taxon>Neopterygii</taxon>
        <taxon>Teleostei</taxon>
        <taxon>Anguilliformes</taxon>
        <taxon>Anguillidae</taxon>
        <taxon>Anguilla</taxon>
    </lineage>
</organism>
<name>A0A0E9TJY3_ANGAN</name>
<dbReference type="AlphaFoldDB" id="A0A0E9TJY3"/>
<sequence length="55" mass="6265">MRCRKSQRASKVHGTESQYTTTLFMTLLPPLTTFEICSTAHILFIFVISAILFDV</sequence>
<protein>
    <submittedName>
        <fullName evidence="2">Uncharacterized protein</fullName>
    </submittedName>
</protein>
<keyword evidence="1" id="KW-0812">Transmembrane</keyword>
<keyword evidence="1" id="KW-1133">Transmembrane helix</keyword>
<accession>A0A0E9TJY3</accession>
<proteinExistence type="predicted"/>
<reference evidence="2" key="1">
    <citation type="submission" date="2014-11" db="EMBL/GenBank/DDBJ databases">
        <authorList>
            <person name="Amaro Gonzalez C."/>
        </authorList>
    </citation>
    <scope>NUCLEOTIDE SEQUENCE</scope>
</reference>